<dbReference type="InterPro" id="IPR000835">
    <property type="entry name" value="HTH_MarR-typ"/>
</dbReference>
<dbReference type="InterPro" id="IPR036388">
    <property type="entry name" value="WH-like_DNA-bd_sf"/>
</dbReference>
<accession>A0A6F8YVQ3</accession>
<dbReference type="KEGG" id="psuu:Psuf_073310"/>
<dbReference type="InterPro" id="IPR052526">
    <property type="entry name" value="HTH-type_Bedaq_tolerance"/>
</dbReference>
<gene>
    <name evidence="2" type="ORF">Psuf_073310</name>
</gene>
<protein>
    <recommendedName>
        <fullName evidence="1">HTH marR-type domain-containing protein</fullName>
    </recommendedName>
</protein>
<evidence type="ECO:0000259" key="1">
    <source>
        <dbReference type="PROSITE" id="PS50995"/>
    </source>
</evidence>
<keyword evidence="3" id="KW-1185">Reference proteome</keyword>
<sequence length="147" mass="15605">MDHDSVTRLRRVIGRLNRQLVASSTSEGLTPSEASVLGQVATRGPLSLAQLADLELLNPTMLSRVVGALDGSGLLRRVRNPEDLRAALVEITEEGLKVHGRVTEARNAVVSDCVEKLPARQAAALAKALPALEGLADELASGVRRGR</sequence>
<reference evidence="2 3" key="1">
    <citation type="submission" date="2020-03" db="EMBL/GenBank/DDBJ databases">
        <title>Whole genome shotgun sequence of Phytohabitans suffuscus NBRC 105367.</title>
        <authorList>
            <person name="Komaki H."/>
            <person name="Tamura T."/>
        </authorList>
    </citation>
    <scope>NUCLEOTIDE SEQUENCE [LARGE SCALE GENOMIC DNA]</scope>
    <source>
        <strain evidence="2 3">NBRC 105367</strain>
    </source>
</reference>
<dbReference type="PANTHER" id="PTHR39515:SF2">
    <property type="entry name" value="HTH-TYPE TRANSCRIPTIONAL REGULATOR RV0880"/>
    <property type="match status" value="1"/>
</dbReference>
<proteinExistence type="predicted"/>
<feature type="domain" description="HTH marR-type" evidence="1">
    <location>
        <begin position="6"/>
        <end position="134"/>
    </location>
</feature>
<dbReference type="AlphaFoldDB" id="A0A6F8YVQ3"/>
<dbReference type="Gene3D" id="1.10.10.10">
    <property type="entry name" value="Winged helix-like DNA-binding domain superfamily/Winged helix DNA-binding domain"/>
    <property type="match status" value="1"/>
</dbReference>
<dbReference type="RefSeq" id="WP_173162115.1">
    <property type="nucleotide sequence ID" value="NZ_AP022871.1"/>
</dbReference>
<dbReference type="Pfam" id="PF01047">
    <property type="entry name" value="MarR"/>
    <property type="match status" value="1"/>
</dbReference>
<dbReference type="PROSITE" id="PS50995">
    <property type="entry name" value="HTH_MARR_2"/>
    <property type="match status" value="1"/>
</dbReference>
<dbReference type="EMBL" id="AP022871">
    <property type="protein sequence ID" value="BCB90018.1"/>
    <property type="molecule type" value="Genomic_DNA"/>
</dbReference>
<evidence type="ECO:0000313" key="3">
    <source>
        <dbReference type="Proteomes" id="UP000503011"/>
    </source>
</evidence>
<reference evidence="2 3" key="2">
    <citation type="submission" date="2020-03" db="EMBL/GenBank/DDBJ databases">
        <authorList>
            <person name="Ichikawa N."/>
            <person name="Kimura A."/>
            <person name="Kitahashi Y."/>
            <person name="Uohara A."/>
        </authorList>
    </citation>
    <scope>NUCLEOTIDE SEQUENCE [LARGE SCALE GENOMIC DNA]</scope>
    <source>
        <strain evidence="2 3">NBRC 105367</strain>
    </source>
</reference>
<name>A0A6F8YVQ3_9ACTN</name>
<dbReference type="InterPro" id="IPR036390">
    <property type="entry name" value="WH_DNA-bd_sf"/>
</dbReference>
<dbReference type="SUPFAM" id="SSF46785">
    <property type="entry name" value="Winged helix' DNA-binding domain"/>
    <property type="match status" value="1"/>
</dbReference>
<organism evidence="2 3">
    <name type="scientific">Phytohabitans suffuscus</name>
    <dbReference type="NCBI Taxonomy" id="624315"/>
    <lineage>
        <taxon>Bacteria</taxon>
        <taxon>Bacillati</taxon>
        <taxon>Actinomycetota</taxon>
        <taxon>Actinomycetes</taxon>
        <taxon>Micromonosporales</taxon>
        <taxon>Micromonosporaceae</taxon>
    </lineage>
</organism>
<dbReference type="GO" id="GO:0003700">
    <property type="term" value="F:DNA-binding transcription factor activity"/>
    <property type="evidence" value="ECO:0007669"/>
    <property type="project" value="InterPro"/>
</dbReference>
<evidence type="ECO:0000313" key="2">
    <source>
        <dbReference type="EMBL" id="BCB90018.1"/>
    </source>
</evidence>
<dbReference type="PANTHER" id="PTHR39515">
    <property type="entry name" value="CONSERVED PROTEIN"/>
    <property type="match status" value="1"/>
</dbReference>
<dbReference type="SMART" id="SM00347">
    <property type="entry name" value="HTH_MARR"/>
    <property type="match status" value="1"/>
</dbReference>
<dbReference type="Proteomes" id="UP000503011">
    <property type="component" value="Chromosome"/>
</dbReference>